<organism evidence="2 3">
    <name type="scientific">Pedococcus bigeumensis</name>
    <dbReference type="NCBI Taxonomy" id="433644"/>
    <lineage>
        <taxon>Bacteria</taxon>
        <taxon>Bacillati</taxon>
        <taxon>Actinomycetota</taxon>
        <taxon>Actinomycetes</taxon>
        <taxon>Micrococcales</taxon>
        <taxon>Intrasporangiaceae</taxon>
        <taxon>Pedococcus</taxon>
    </lineage>
</organism>
<dbReference type="AlphaFoldDB" id="A0A502D4R8"/>
<dbReference type="InterPro" id="IPR050855">
    <property type="entry name" value="NDM-1-like"/>
</dbReference>
<dbReference type="EMBL" id="RCZM01000001">
    <property type="protein sequence ID" value="TPG19399.1"/>
    <property type="molecule type" value="Genomic_DNA"/>
</dbReference>
<dbReference type="PANTHER" id="PTHR42951">
    <property type="entry name" value="METALLO-BETA-LACTAMASE DOMAIN-CONTAINING"/>
    <property type="match status" value="1"/>
</dbReference>
<dbReference type="InterPro" id="IPR001279">
    <property type="entry name" value="Metallo-B-lactamas"/>
</dbReference>
<reference evidence="2 3" key="1">
    <citation type="journal article" date="2019" name="Environ. Microbiol.">
        <title>Species interactions and distinct microbial communities in high Arctic permafrost affected cryosols are associated with the CH4 and CO2 gas fluxes.</title>
        <authorList>
            <person name="Altshuler I."/>
            <person name="Hamel J."/>
            <person name="Turney S."/>
            <person name="Magnuson E."/>
            <person name="Levesque R."/>
            <person name="Greer C."/>
            <person name="Whyte L.G."/>
        </authorList>
    </citation>
    <scope>NUCLEOTIDE SEQUENCE [LARGE SCALE GENOMIC DNA]</scope>
    <source>
        <strain evidence="2 3">S9.3A</strain>
    </source>
</reference>
<evidence type="ECO:0000313" key="3">
    <source>
        <dbReference type="Proteomes" id="UP000317722"/>
    </source>
</evidence>
<dbReference type="Gene3D" id="3.60.15.10">
    <property type="entry name" value="Ribonuclease Z/Hydroxyacylglutathione hydrolase-like"/>
    <property type="match status" value="1"/>
</dbReference>
<dbReference type="SUPFAM" id="SSF56281">
    <property type="entry name" value="Metallo-hydrolase/oxidoreductase"/>
    <property type="match status" value="1"/>
</dbReference>
<dbReference type="RefSeq" id="WP_140737046.1">
    <property type="nucleotide sequence ID" value="NZ_RCZM01000001.1"/>
</dbReference>
<gene>
    <name evidence="2" type="ORF">EAH86_02630</name>
</gene>
<evidence type="ECO:0000313" key="2">
    <source>
        <dbReference type="EMBL" id="TPG19399.1"/>
    </source>
</evidence>
<dbReference type="Proteomes" id="UP000317722">
    <property type="component" value="Unassembled WGS sequence"/>
</dbReference>
<feature type="domain" description="Metallo-beta-lactamase" evidence="1">
    <location>
        <begin position="22"/>
        <end position="216"/>
    </location>
</feature>
<dbReference type="PANTHER" id="PTHR42951:SF17">
    <property type="entry name" value="METALLO-BETA-LACTAMASE DOMAIN-CONTAINING PROTEIN"/>
    <property type="match status" value="1"/>
</dbReference>
<proteinExistence type="predicted"/>
<keyword evidence="3" id="KW-1185">Reference proteome</keyword>
<dbReference type="InterPro" id="IPR036866">
    <property type="entry name" value="RibonucZ/Hydroxyglut_hydro"/>
</dbReference>
<dbReference type="CDD" id="cd07721">
    <property type="entry name" value="yflN-like_MBL-fold"/>
    <property type="match status" value="1"/>
</dbReference>
<accession>A0A502D4R8</accession>
<dbReference type="Pfam" id="PF00753">
    <property type="entry name" value="Lactamase_B"/>
    <property type="match status" value="1"/>
</dbReference>
<comment type="caution">
    <text evidence="2">The sequence shown here is derived from an EMBL/GenBank/DDBJ whole genome shotgun (WGS) entry which is preliminary data.</text>
</comment>
<dbReference type="OrthoDB" id="2971563at2"/>
<keyword evidence="2" id="KW-0378">Hydrolase</keyword>
<evidence type="ECO:0000259" key="1">
    <source>
        <dbReference type="SMART" id="SM00849"/>
    </source>
</evidence>
<sequence>MAKTLAVALAPGVWRIPLLGDFVNGFILRDDDGQVTLVDMGVKQSGAKVLAALASIGSGPSDVTRLMLTHAHPDHAGGAAQVARATGKDFGIHEDDAPFAMAGASPPRDHAFLLGRLMDRLPGGGFAALTVGETFTDGQVVAFGSGGIEVVHTPGHSPGHAAYLHRDSGVLITGDSIFNVRSLRWPIKSFCSNFALTQKTAHRLGELDYTTAAFTHGPHLADNPREHIRRFLATHPLVD</sequence>
<protein>
    <submittedName>
        <fullName evidence="2">MBL fold metallo-hydrolase</fullName>
    </submittedName>
</protein>
<dbReference type="GO" id="GO:0016787">
    <property type="term" value="F:hydrolase activity"/>
    <property type="evidence" value="ECO:0007669"/>
    <property type="project" value="UniProtKB-KW"/>
</dbReference>
<name>A0A502D4R8_9MICO</name>
<dbReference type="SMART" id="SM00849">
    <property type="entry name" value="Lactamase_B"/>
    <property type="match status" value="1"/>
</dbReference>